<dbReference type="EMBL" id="CP053538">
    <property type="protein sequence ID" value="QJX45717.1"/>
    <property type="molecule type" value="Genomic_DNA"/>
</dbReference>
<feature type="signal peptide" evidence="2">
    <location>
        <begin position="1"/>
        <end position="17"/>
    </location>
</feature>
<organism evidence="4 5">
    <name type="scientific">Hymenobacter taeanensis</name>
    <dbReference type="NCBI Taxonomy" id="2735321"/>
    <lineage>
        <taxon>Bacteria</taxon>
        <taxon>Pseudomonadati</taxon>
        <taxon>Bacteroidota</taxon>
        <taxon>Cytophagia</taxon>
        <taxon>Cytophagales</taxon>
        <taxon>Hymenobacteraceae</taxon>
        <taxon>Hymenobacter</taxon>
    </lineage>
</organism>
<evidence type="ECO:0000259" key="3">
    <source>
        <dbReference type="Pfam" id="PF11738"/>
    </source>
</evidence>
<evidence type="ECO:0000256" key="1">
    <source>
        <dbReference type="SAM" id="MobiDB-lite"/>
    </source>
</evidence>
<evidence type="ECO:0000313" key="4">
    <source>
        <dbReference type="EMBL" id="QJX45717.1"/>
    </source>
</evidence>
<dbReference type="AlphaFoldDB" id="A0A6M6BC32"/>
<name>A0A6M6BC32_9BACT</name>
<dbReference type="InterPro" id="IPR037126">
    <property type="entry name" value="PdaC/RsiV-like_sf"/>
</dbReference>
<dbReference type="Pfam" id="PF11738">
    <property type="entry name" value="DUF3298"/>
    <property type="match status" value="1"/>
</dbReference>
<dbReference type="Gene3D" id="3.30.565.40">
    <property type="entry name" value="Fervidobacterium nodosum Rt17-B1 like"/>
    <property type="match status" value="1"/>
</dbReference>
<keyword evidence="2" id="KW-0732">Signal</keyword>
<evidence type="ECO:0000256" key="2">
    <source>
        <dbReference type="SAM" id="SignalP"/>
    </source>
</evidence>
<protein>
    <submittedName>
        <fullName evidence="4">DUF3298 domain-containing protein</fullName>
    </submittedName>
</protein>
<feature type="chain" id="PRO_5027014115" evidence="2">
    <location>
        <begin position="18"/>
        <end position="422"/>
    </location>
</feature>
<dbReference type="RefSeq" id="WP_171589861.1">
    <property type="nucleotide sequence ID" value="NZ_CP053538.1"/>
</dbReference>
<accession>A0A6M6BC32</accession>
<dbReference type="Proteomes" id="UP000501623">
    <property type="component" value="Chromosome"/>
</dbReference>
<feature type="region of interest" description="Disordered" evidence="1">
    <location>
        <begin position="32"/>
        <end position="57"/>
    </location>
</feature>
<feature type="domain" description="DUF3298" evidence="3">
    <location>
        <begin position="325"/>
        <end position="401"/>
    </location>
</feature>
<gene>
    <name evidence="4" type="ORF">HMJ29_01700</name>
</gene>
<keyword evidence="5" id="KW-1185">Reference proteome</keyword>
<dbReference type="PROSITE" id="PS51257">
    <property type="entry name" value="PROKAR_LIPOPROTEIN"/>
    <property type="match status" value="1"/>
</dbReference>
<dbReference type="Gene3D" id="3.90.640.20">
    <property type="entry name" value="Heat-shock cognate protein, ATPase"/>
    <property type="match status" value="1"/>
</dbReference>
<proteinExistence type="predicted"/>
<feature type="compositionally biased region" description="Polar residues" evidence="1">
    <location>
        <begin position="47"/>
        <end position="56"/>
    </location>
</feature>
<sequence>MSYQSRILTLAAAKSLAAIGGLGLLLTACQSDSGSSTASTTAATITEKQPTATPTDSEGAWYRQYRALLPGSSDSISLHLQSFGKNHGDFTEARLWGFYAAADGQPHEVSGTLSSSAPDSITLRTIGMPTGEDSQEGPVWRLQRTGTMLVGTQNGRPVQLRLVQPARGIRFVTRTFADSVPARPNHPEDSIFGRTRLHALLPQGGTARQTLQQNLLRGLRGDTLETKPAPTLEAVWQQKRNELKDYQQEVGPLVEAALADTSSSYRPAATLNYETEADTYVLWNQGNLLSIGYFTFDYSGGAHGNYGTTVRSYDTRTGRALHYTDIFRPGSEMALERLLGQYAKPVLGLKPGQPLSNSLFKNTLPATHNVYLTSGGAVFVYAPYEVASYAQGEIRVFMPFSALQPLLQPGLPVANGVEVVRK</sequence>
<dbReference type="KEGG" id="hts:HMJ29_01700"/>
<evidence type="ECO:0000313" key="5">
    <source>
        <dbReference type="Proteomes" id="UP000501623"/>
    </source>
</evidence>
<reference evidence="4 5" key="1">
    <citation type="submission" date="2020-05" db="EMBL/GenBank/DDBJ databases">
        <title>Complete genome sequence of Hymenobacter sp. TS19 in Coasted Sand Dune.</title>
        <authorList>
            <person name="Lee J.-H."/>
            <person name="Jung J.-H."/>
            <person name="Jeong S."/>
            <person name="Zhao L."/>
            <person name="Kim M.-K."/>
            <person name="Seo H.-S."/>
            <person name="Lim S."/>
        </authorList>
    </citation>
    <scope>NUCLEOTIDE SEQUENCE [LARGE SCALE GENOMIC DNA]</scope>
    <source>
        <strain evidence="4 5">TS19</strain>
    </source>
</reference>
<feature type="compositionally biased region" description="Low complexity" evidence="1">
    <location>
        <begin position="32"/>
        <end position="46"/>
    </location>
</feature>
<dbReference type="InterPro" id="IPR021729">
    <property type="entry name" value="DUF3298"/>
</dbReference>